<protein>
    <submittedName>
        <fullName evidence="4">Nucleotidyl transferase</fullName>
    </submittedName>
</protein>
<gene>
    <name evidence="4" type="ORF">SAMN02745130_02867</name>
</gene>
<evidence type="ECO:0000256" key="1">
    <source>
        <dbReference type="ARBA" id="ARBA00022679"/>
    </source>
</evidence>
<keyword evidence="5" id="KW-1185">Reference proteome</keyword>
<evidence type="ECO:0000256" key="2">
    <source>
        <dbReference type="ARBA" id="ARBA00022695"/>
    </source>
</evidence>
<dbReference type="STRING" id="92487.SAMN02745130_02867"/>
<name>A0A1T4XFB7_9GAMM</name>
<dbReference type="SUPFAM" id="SSF53448">
    <property type="entry name" value="Nucleotide-diphospho-sugar transferases"/>
    <property type="match status" value="1"/>
</dbReference>
<dbReference type="EMBL" id="FUYB01000016">
    <property type="protein sequence ID" value="SKA87755.1"/>
    <property type="molecule type" value="Genomic_DNA"/>
</dbReference>
<dbReference type="NCBIfam" id="NF045761">
    <property type="entry name" value="NAMPUrTaseMurU"/>
    <property type="match status" value="1"/>
</dbReference>
<accession>A0A1T4XFB7</accession>
<keyword evidence="1 4" id="KW-0808">Transferase</keyword>
<organism evidence="4 5">
    <name type="scientific">Thiothrix eikelboomii</name>
    <dbReference type="NCBI Taxonomy" id="92487"/>
    <lineage>
        <taxon>Bacteria</taxon>
        <taxon>Pseudomonadati</taxon>
        <taxon>Pseudomonadota</taxon>
        <taxon>Gammaproteobacteria</taxon>
        <taxon>Thiotrichales</taxon>
        <taxon>Thiotrichaceae</taxon>
        <taxon>Thiothrix</taxon>
    </lineage>
</organism>
<evidence type="ECO:0000259" key="3">
    <source>
        <dbReference type="Pfam" id="PF00483"/>
    </source>
</evidence>
<reference evidence="4 5" key="1">
    <citation type="submission" date="2017-02" db="EMBL/GenBank/DDBJ databases">
        <authorList>
            <person name="Peterson S.W."/>
        </authorList>
    </citation>
    <scope>NUCLEOTIDE SEQUENCE [LARGE SCALE GENOMIC DNA]</scope>
    <source>
        <strain evidence="4 5">ATCC 49788</strain>
    </source>
</reference>
<dbReference type="Pfam" id="PF00483">
    <property type="entry name" value="NTP_transferase"/>
    <property type="match status" value="1"/>
</dbReference>
<dbReference type="PANTHER" id="PTHR43584:SF8">
    <property type="entry name" value="N-ACETYLMURAMATE ALPHA-1-PHOSPHATE URIDYLYLTRANSFERASE"/>
    <property type="match status" value="1"/>
</dbReference>
<proteinExistence type="predicted"/>
<dbReference type="GO" id="GO:0016779">
    <property type="term" value="F:nucleotidyltransferase activity"/>
    <property type="evidence" value="ECO:0007669"/>
    <property type="project" value="UniProtKB-KW"/>
</dbReference>
<dbReference type="Gene3D" id="3.90.550.10">
    <property type="entry name" value="Spore Coat Polysaccharide Biosynthesis Protein SpsA, Chain A"/>
    <property type="match status" value="1"/>
</dbReference>
<dbReference type="InterPro" id="IPR029044">
    <property type="entry name" value="Nucleotide-diphossugar_trans"/>
</dbReference>
<dbReference type="InterPro" id="IPR054790">
    <property type="entry name" value="MurU"/>
</dbReference>
<evidence type="ECO:0000313" key="4">
    <source>
        <dbReference type="EMBL" id="SKA87755.1"/>
    </source>
</evidence>
<dbReference type="Proteomes" id="UP000190460">
    <property type="component" value="Unassembled WGS sequence"/>
</dbReference>
<dbReference type="PANTHER" id="PTHR43584">
    <property type="entry name" value="NUCLEOTIDYL TRANSFERASE"/>
    <property type="match status" value="1"/>
</dbReference>
<keyword evidence="2" id="KW-0548">Nucleotidyltransferase</keyword>
<dbReference type="AlphaFoldDB" id="A0A1T4XFB7"/>
<dbReference type="InterPro" id="IPR005835">
    <property type="entry name" value="NTP_transferase_dom"/>
</dbReference>
<sequence length="236" mass="25536">MKAMILAAGLGTRMRPLTDFTPKPLLKAGGKPLIVWHLEKLAAAGFKEIVINIAWLGWQIPEALGDGSAWGVKLHYSDEQAESALETAGGILKALPWLGAESFLVVNGDIWCDYPCLPKMLAPQSLAHLILVNNPEHHPHGDFALAAGRARNEGAHKLTFSGLGYYHPHLFAGLAYGKRALGPVLRAAITQDLISAEHYQGTWLDIGTPERLAELDQHLNAVALAKQPKSTQPLAK</sequence>
<dbReference type="InterPro" id="IPR050065">
    <property type="entry name" value="GlmU-like"/>
</dbReference>
<evidence type="ECO:0000313" key="5">
    <source>
        <dbReference type="Proteomes" id="UP000190460"/>
    </source>
</evidence>
<feature type="domain" description="Nucleotidyl transferase" evidence="3">
    <location>
        <begin position="2"/>
        <end position="121"/>
    </location>
</feature>
<dbReference type="CDD" id="cd06422">
    <property type="entry name" value="NTP_transferase_like_1"/>
    <property type="match status" value="1"/>
</dbReference>